<dbReference type="AlphaFoldDB" id="A0A7I8JSI7"/>
<keyword evidence="1" id="KW-0812">Transmembrane</keyword>
<dbReference type="OrthoDB" id="775586at2759"/>
<proteinExistence type="predicted"/>
<evidence type="ECO:0000313" key="3">
    <source>
        <dbReference type="EMBL" id="CAA7409951.1"/>
    </source>
</evidence>
<dbReference type="EMBL" id="LR746280">
    <property type="protein sequence ID" value="CAA7409951.1"/>
    <property type="molecule type" value="Genomic_DNA"/>
</dbReference>
<evidence type="ECO:0000313" key="2">
    <source>
        <dbReference type="EMBL" id="CAA2633652.1"/>
    </source>
</evidence>
<keyword evidence="1" id="KW-0472">Membrane</keyword>
<evidence type="ECO:0000256" key="1">
    <source>
        <dbReference type="SAM" id="Phobius"/>
    </source>
</evidence>
<feature type="transmembrane region" description="Helical" evidence="1">
    <location>
        <begin position="41"/>
        <end position="56"/>
    </location>
</feature>
<dbReference type="Pfam" id="PF06376">
    <property type="entry name" value="AGP"/>
    <property type="match status" value="1"/>
</dbReference>
<accession>A0A7I8JSI7</accession>
<organism evidence="2">
    <name type="scientific">Spirodela intermedia</name>
    <name type="common">Intermediate duckweed</name>
    <dbReference type="NCBI Taxonomy" id="51605"/>
    <lineage>
        <taxon>Eukaryota</taxon>
        <taxon>Viridiplantae</taxon>
        <taxon>Streptophyta</taxon>
        <taxon>Embryophyta</taxon>
        <taxon>Tracheophyta</taxon>
        <taxon>Spermatophyta</taxon>
        <taxon>Magnoliopsida</taxon>
        <taxon>Liliopsida</taxon>
        <taxon>Araceae</taxon>
        <taxon>Lemnoideae</taxon>
        <taxon>Spirodela</taxon>
    </lineage>
</organism>
<dbReference type="EMBL" id="LR743604">
    <property type="protein sequence ID" value="CAA2633652.1"/>
    <property type="molecule type" value="Genomic_DNA"/>
</dbReference>
<protein>
    <submittedName>
        <fullName evidence="2">Uncharacterized protein</fullName>
    </submittedName>
</protein>
<reference evidence="2" key="1">
    <citation type="submission" date="2019-12" db="EMBL/GenBank/DDBJ databases">
        <authorList>
            <person name="Scholz U."/>
            <person name="Mascher M."/>
            <person name="Fiebig A."/>
        </authorList>
    </citation>
    <scope>NUCLEOTIDE SEQUENCE</scope>
</reference>
<sequence length="57" mass="6066">MIPQWSEALLLAGAFFTAAAAKAKASPLPFTIDVKTIDQGVAYGLMIVGLLVTYLMH</sequence>
<gene>
    <name evidence="2" type="ORF">SI7747_17019141</name>
    <name evidence="3" type="ORF">SI8410_17020629</name>
</gene>
<dbReference type="PANTHER" id="PTHR33374">
    <property type="entry name" value="ARABINOGALACTAN PROTEIN 20"/>
    <property type="match status" value="1"/>
</dbReference>
<evidence type="ECO:0000313" key="4">
    <source>
        <dbReference type="Proteomes" id="UP000663760"/>
    </source>
</evidence>
<name>A0A7I8JSI7_SPIIN</name>
<keyword evidence="4" id="KW-1185">Reference proteome</keyword>
<dbReference type="Proteomes" id="UP000663760">
    <property type="component" value="Chromosome 17"/>
</dbReference>
<dbReference type="InterPro" id="IPR009424">
    <property type="entry name" value="AGP16/20/22/41"/>
</dbReference>
<keyword evidence="1" id="KW-1133">Transmembrane helix</keyword>